<feature type="non-terminal residue" evidence="2">
    <location>
        <position position="1"/>
    </location>
</feature>
<dbReference type="Proteomes" id="UP000236291">
    <property type="component" value="Unassembled WGS sequence"/>
</dbReference>
<dbReference type="EMBL" id="ASHM01099089">
    <property type="protein sequence ID" value="PNX66475.1"/>
    <property type="molecule type" value="Genomic_DNA"/>
</dbReference>
<feature type="compositionally biased region" description="Basic and acidic residues" evidence="1">
    <location>
        <begin position="14"/>
        <end position="34"/>
    </location>
</feature>
<comment type="caution">
    <text evidence="2">The sequence shown here is derived from an EMBL/GenBank/DDBJ whole genome shotgun (WGS) entry which is preliminary data.</text>
</comment>
<dbReference type="AlphaFoldDB" id="A0A2K3KJL2"/>
<feature type="region of interest" description="Disordered" evidence="1">
    <location>
        <begin position="1"/>
        <end position="34"/>
    </location>
</feature>
<reference evidence="2 3" key="2">
    <citation type="journal article" date="2017" name="Front. Plant Sci.">
        <title>Gene Classification and Mining of Molecular Markers Useful in Red Clover (Trifolium pratense) Breeding.</title>
        <authorList>
            <person name="Istvanek J."/>
            <person name="Dluhosova J."/>
            <person name="Dluhos P."/>
            <person name="Patkova L."/>
            <person name="Nedelnik J."/>
            <person name="Repkova J."/>
        </authorList>
    </citation>
    <scope>NUCLEOTIDE SEQUENCE [LARGE SCALE GENOMIC DNA]</scope>
    <source>
        <strain evidence="3">cv. Tatra</strain>
        <tissue evidence="2">Young leaves</tissue>
    </source>
</reference>
<sequence>SEGKDTLRLQQSEIEDRARRSTMREGDDVRLNDDSVMREEEYSVAI</sequence>
<proteinExistence type="predicted"/>
<evidence type="ECO:0000313" key="3">
    <source>
        <dbReference type="Proteomes" id="UP000236291"/>
    </source>
</evidence>
<protein>
    <submittedName>
        <fullName evidence="2">Uncharacterized protein</fullName>
    </submittedName>
</protein>
<gene>
    <name evidence="2" type="ORF">L195_g055114</name>
</gene>
<organism evidence="2 3">
    <name type="scientific">Trifolium pratense</name>
    <name type="common">Red clover</name>
    <dbReference type="NCBI Taxonomy" id="57577"/>
    <lineage>
        <taxon>Eukaryota</taxon>
        <taxon>Viridiplantae</taxon>
        <taxon>Streptophyta</taxon>
        <taxon>Embryophyta</taxon>
        <taxon>Tracheophyta</taxon>
        <taxon>Spermatophyta</taxon>
        <taxon>Magnoliopsida</taxon>
        <taxon>eudicotyledons</taxon>
        <taxon>Gunneridae</taxon>
        <taxon>Pentapetalae</taxon>
        <taxon>rosids</taxon>
        <taxon>fabids</taxon>
        <taxon>Fabales</taxon>
        <taxon>Fabaceae</taxon>
        <taxon>Papilionoideae</taxon>
        <taxon>50 kb inversion clade</taxon>
        <taxon>NPAAA clade</taxon>
        <taxon>Hologalegina</taxon>
        <taxon>IRL clade</taxon>
        <taxon>Trifolieae</taxon>
        <taxon>Trifolium</taxon>
    </lineage>
</organism>
<name>A0A2K3KJL2_TRIPR</name>
<evidence type="ECO:0000256" key="1">
    <source>
        <dbReference type="SAM" id="MobiDB-lite"/>
    </source>
</evidence>
<accession>A0A2K3KJL2</accession>
<evidence type="ECO:0000313" key="2">
    <source>
        <dbReference type="EMBL" id="PNX66475.1"/>
    </source>
</evidence>
<reference evidence="2 3" key="1">
    <citation type="journal article" date="2014" name="Am. J. Bot.">
        <title>Genome assembly and annotation for red clover (Trifolium pratense; Fabaceae).</title>
        <authorList>
            <person name="Istvanek J."/>
            <person name="Jaros M."/>
            <person name="Krenek A."/>
            <person name="Repkova J."/>
        </authorList>
    </citation>
    <scope>NUCLEOTIDE SEQUENCE [LARGE SCALE GENOMIC DNA]</scope>
    <source>
        <strain evidence="3">cv. Tatra</strain>
        <tissue evidence="2">Young leaves</tissue>
    </source>
</reference>